<dbReference type="EMBL" id="JAKZJU020000001">
    <property type="protein sequence ID" value="MDL2058994.1"/>
    <property type="molecule type" value="Genomic_DNA"/>
</dbReference>
<dbReference type="RefSeq" id="WP_243377733.1">
    <property type="nucleotide sequence ID" value="NZ_JAKZJU020000001.1"/>
</dbReference>
<evidence type="ECO:0000313" key="2">
    <source>
        <dbReference type="Proteomes" id="UP001165481"/>
    </source>
</evidence>
<proteinExistence type="predicted"/>
<gene>
    <name evidence="1" type="primary">cas6e</name>
    <name evidence="1" type="ORF">MUN46_003400</name>
</gene>
<comment type="caution">
    <text evidence="1">The sequence shown here is derived from an EMBL/GenBank/DDBJ whole genome shotgun (WGS) entry which is preliminary data.</text>
</comment>
<dbReference type="Gene3D" id="3.30.70.1200">
    <property type="entry name" value="Crispr-associated protein, domain 1"/>
    <property type="match status" value="1"/>
</dbReference>
<dbReference type="SMART" id="SM01101">
    <property type="entry name" value="CRISPR_assoc"/>
    <property type="match status" value="1"/>
</dbReference>
<dbReference type="Gene3D" id="3.30.70.1210">
    <property type="entry name" value="Crispr-associated protein, domain 2"/>
    <property type="match status" value="1"/>
</dbReference>
<dbReference type="NCBIfam" id="TIGR01907">
    <property type="entry name" value="casE_Cse3"/>
    <property type="match status" value="1"/>
</dbReference>
<dbReference type="SUPFAM" id="SSF117987">
    <property type="entry name" value="CRISPR-associated protein"/>
    <property type="match status" value="2"/>
</dbReference>
<dbReference type="CDD" id="cd09727">
    <property type="entry name" value="Cas6_I-E"/>
    <property type="match status" value="1"/>
</dbReference>
<reference evidence="1" key="1">
    <citation type="submission" date="2023-03" db="EMBL/GenBank/DDBJ databases">
        <title>Mesosutterella sp. nov. isolated from porcine feces.</title>
        <authorList>
            <person name="Yu S."/>
        </authorList>
    </citation>
    <scope>NUCLEOTIDE SEQUENCE</scope>
    <source>
        <strain evidence="1">AGMB02718</strain>
    </source>
</reference>
<accession>A0ABT7IKV8</accession>
<evidence type="ECO:0000313" key="1">
    <source>
        <dbReference type="EMBL" id="MDL2058994.1"/>
    </source>
</evidence>
<protein>
    <submittedName>
        <fullName evidence="1">Type I-E CRISPR-associated protein Cas6/Cse3/CasE</fullName>
    </submittedName>
</protein>
<sequence length="213" mass="24113">MALKHYISLVSLSPVDCAWLKVTDAYSLHRIVCSIFYPNERNPDDPINGGILWRVVGYKPQVGVRILLLSDRLPEKQLGQVDTKEIPEDFLSYDFYRFTVRINPTVRSRNAGNPQKSGKIRPVTSNDDIRSWFVKKSPRWGFEVDPLRIEIGPRRVVTFPHKKDGQVTIFQADLSGALKVTDRTAFSRAFYSGIGRGKAFGCGLLQIVPVSNF</sequence>
<dbReference type="Proteomes" id="UP001165481">
    <property type="component" value="Unassembled WGS sequence"/>
</dbReference>
<name>A0ABT7IKV8_9BURK</name>
<dbReference type="Pfam" id="PF08798">
    <property type="entry name" value="CRISPR_assoc"/>
    <property type="match status" value="1"/>
</dbReference>
<keyword evidence="2" id="KW-1185">Reference proteome</keyword>
<dbReference type="InterPro" id="IPR010179">
    <property type="entry name" value="CRISPR-assoc_prot_Cse3"/>
</dbReference>
<organism evidence="1 2">
    <name type="scientific">Mesosutterella faecium</name>
    <dbReference type="NCBI Taxonomy" id="2925194"/>
    <lineage>
        <taxon>Bacteria</taxon>
        <taxon>Pseudomonadati</taxon>
        <taxon>Pseudomonadota</taxon>
        <taxon>Betaproteobacteria</taxon>
        <taxon>Burkholderiales</taxon>
        <taxon>Sutterellaceae</taxon>
        <taxon>Mesosutterella</taxon>
    </lineage>
</organism>